<dbReference type="RefSeq" id="WP_310345710.1">
    <property type="nucleotide sequence ID" value="NZ_JAVDXQ010000004.1"/>
</dbReference>
<evidence type="ECO:0000313" key="1">
    <source>
        <dbReference type="EMBL" id="MDR7297477.1"/>
    </source>
</evidence>
<dbReference type="GO" id="GO:0003677">
    <property type="term" value="F:DNA binding"/>
    <property type="evidence" value="ECO:0007669"/>
    <property type="project" value="UniProtKB-KW"/>
</dbReference>
<accession>A0ABU1ZA51</accession>
<dbReference type="Proteomes" id="UP001180536">
    <property type="component" value="Unassembled WGS sequence"/>
</dbReference>
<keyword evidence="1" id="KW-0238">DNA-binding</keyword>
<gene>
    <name evidence="1" type="ORF">J2X16_002826</name>
</gene>
<sequence length="122" mass="12992">MPKQSSALQSMPPAVLAQLRTLGEHLAVARKRRLASRRAWAERVGVTEPTLARMEKGDPSVSMAAYATALWLIGRSAALAELAAPVHDLGALESEVRAAQARAVRKPASLSARLQRGDEEGG</sequence>
<reference evidence="1 2" key="1">
    <citation type="submission" date="2023-07" db="EMBL/GenBank/DDBJ databases">
        <title>Sorghum-associated microbial communities from plants grown in Nebraska, USA.</title>
        <authorList>
            <person name="Schachtman D."/>
        </authorList>
    </citation>
    <scope>NUCLEOTIDE SEQUENCE [LARGE SCALE GENOMIC DNA]</scope>
    <source>
        <strain evidence="1 2">BE310</strain>
    </source>
</reference>
<protein>
    <submittedName>
        <fullName evidence="1">DNA-binding XRE family transcriptional regulator</fullName>
    </submittedName>
</protein>
<evidence type="ECO:0000313" key="2">
    <source>
        <dbReference type="Proteomes" id="UP001180536"/>
    </source>
</evidence>
<comment type="caution">
    <text evidence="1">The sequence shown here is derived from an EMBL/GenBank/DDBJ whole genome shotgun (WGS) entry which is preliminary data.</text>
</comment>
<name>A0ABU1ZA51_9BURK</name>
<organism evidence="1 2">
    <name type="scientific">Pelomonas aquatica</name>
    <dbReference type="NCBI Taxonomy" id="431058"/>
    <lineage>
        <taxon>Bacteria</taxon>
        <taxon>Pseudomonadati</taxon>
        <taxon>Pseudomonadota</taxon>
        <taxon>Betaproteobacteria</taxon>
        <taxon>Burkholderiales</taxon>
        <taxon>Sphaerotilaceae</taxon>
        <taxon>Roseateles</taxon>
    </lineage>
</organism>
<keyword evidence="2" id="KW-1185">Reference proteome</keyword>
<dbReference type="EMBL" id="JAVDXQ010000004">
    <property type="protein sequence ID" value="MDR7297477.1"/>
    <property type="molecule type" value="Genomic_DNA"/>
</dbReference>
<dbReference type="InterPro" id="IPR010982">
    <property type="entry name" value="Lambda_DNA-bd_dom_sf"/>
</dbReference>
<dbReference type="Pfam" id="PF13560">
    <property type="entry name" value="HTH_31"/>
    <property type="match status" value="1"/>
</dbReference>
<proteinExistence type="predicted"/>
<dbReference type="Gene3D" id="1.10.260.40">
    <property type="entry name" value="lambda repressor-like DNA-binding domains"/>
    <property type="match status" value="1"/>
</dbReference>
<dbReference type="SUPFAM" id="SSF47413">
    <property type="entry name" value="lambda repressor-like DNA-binding domains"/>
    <property type="match status" value="1"/>
</dbReference>